<keyword evidence="2" id="KW-0808">Transferase</keyword>
<dbReference type="PANTHER" id="PTHR43179:SF7">
    <property type="entry name" value="RHAMNOSYLTRANSFERASE WBBL"/>
    <property type="match status" value="1"/>
</dbReference>
<reference evidence="2 3" key="1">
    <citation type="journal article" date="2024" name="Front. Microbiol.">
        <title>Novel thermophilic genera Geochorda gen. nov. and Carboxydochorda gen. nov. from the deep terrestrial subsurface reveal the ecophysiological diversity in the class Limnochordia.</title>
        <authorList>
            <person name="Karnachuk O.V."/>
            <person name="Lukina A.P."/>
            <person name="Avakyan M.R."/>
            <person name="Kadnikov V.V."/>
            <person name="Begmatov S."/>
            <person name="Beletsky A.V."/>
            <person name="Vlasova K.G."/>
            <person name="Novikov A.A."/>
            <person name="Shcherbakova V.A."/>
            <person name="Mardanov A.V."/>
            <person name="Ravin N.V."/>
        </authorList>
    </citation>
    <scope>NUCLEOTIDE SEQUENCE [LARGE SCALE GENOMIC DNA]</scope>
    <source>
        <strain evidence="2 3">L945</strain>
    </source>
</reference>
<dbReference type="GO" id="GO:0016757">
    <property type="term" value="F:glycosyltransferase activity"/>
    <property type="evidence" value="ECO:0007669"/>
    <property type="project" value="UniProtKB-KW"/>
</dbReference>
<evidence type="ECO:0000313" key="2">
    <source>
        <dbReference type="EMBL" id="WRP18828.1"/>
    </source>
</evidence>
<protein>
    <submittedName>
        <fullName evidence="2">Glycosyltransferase family 2 protein</fullName>
        <ecNumber evidence="2">2.4.-.-</ecNumber>
    </submittedName>
</protein>
<feature type="domain" description="Glycosyltransferase 2-like" evidence="1">
    <location>
        <begin position="13"/>
        <end position="188"/>
    </location>
</feature>
<dbReference type="CDD" id="cd04186">
    <property type="entry name" value="GT_2_like_c"/>
    <property type="match status" value="1"/>
</dbReference>
<sequence>MASATGEPFVDVSVIIITYRNVEVAVRAIESALSAVKECGLSGEVIVVDNGSPTDVVAQLARYPVNLITLGANLGFAKANNVGARRARGRVLLFVNSDAFLSADALQCMIRNLASVSTMGAVGPLEVDAVGNPRRTWWPKPNPVLDPMRRGLLRLRVGRVEVPKQPRITVPYLPGFCVALRREAFESVGGWPENYTFYGEDVILGYKLRKAGWLQAVVTECRVVHLGGASTPETERLSRLFRSRRKMYRETHGRLGELLFLATWFILLIPTKAFRRLSTWIAQSGR</sequence>
<dbReference type="Gene3D" id="3.90.550.10">
    <property type="entry name" value="Spore Coat Polysaccharide Biosynthesis Protein SpsA, Chain A"/>
    <property type="match status" value="1"/>
</dbReference>
<keyword evidence="2" id="KW-0328">Glycosyltransferase</keyword>
<accession>A0ABZ1C1S0</accession>
<gene>
    <name evidence="2" type="ORF">U7230_07500</name>
</gene>
<organism evidence="2 3">
    <name type="scientific">Carboxydichorda subterranea</name>
    <dbReference type="NCBI Taxonomy" id="3109565"/>
    <lineage>
        <taxon>Bacteria</taxon>
        <taxon>Bacillati</taxon>
        <taxon>Bacillota</taxon>
        <taxon>Limnochordia</taxon>
        <taxon>Limnochordales</taxon>
        <taxon>Geochordaceae</taxon>
        <taxon>Carboxydichorda</taxon>
    </lineage>
</organism>
<dbReference type="Pfam" id="PF00535">
    <property type="entry name" value="Glycos_transf_2"/>
    <property type="match status" value="1"/>
</dbReference>
<keyword evidence="3" id="KW-1185">Reference proteome</keyword>
<dbReference type="EMBL" id="CP141615">
    <property type="protein sequence ID" value="WRP18828.1"/>
    <property type="molecule type" value="Genomic_DNA"/>
</dbReference>
<dbReference type="EC" id="2.4.-.-" evidence="2"/>
<evidence type="ECO:0000313" key="3">
    <source>
        <dbReference type="Proteomes" id="UP001332192"/>
    </source>
</evidence>
<name>A0ABZ1C1S0_9FIRM</name>
<proteinExistence type="predicted"/>
<dbReference type="PANTHER" id="PTHR43179">
    <property type="entry name" value="RHAMNOSYLTRANSFERASE WBBL"/>
    <property type="match status" value="1"/>
</dbReference>
<dbReference type="SUPFAM" id="SSF53448">
    <property type="entry name" value="Nucleotide-diphospho-sugar transferases"/>
    <property type="match status" value="1"/>
</dbReference>
<dbReference type="InterPro" id="IPR029044">
    <property type="entry name" value="Nucleotide-diphossugar_trans"/>
</dbReference>
<dbReference type="RefSeq" id="WP_324718099.1">
    <property type="nucleotide sequence ID" value="NZ_CP141615.1"/>
</dbReference>
<dbReference type="Proteomes" id="UP001332192">
    <property type="component" value="Chromosome"/>
</dbReference>
<evidence type="ECO:0000259" key="1">
    <source>
        <dbReference type="Pfam" id="PF00535"/>
    </source>
</evidence>
<dbReference type="InterPro" id="IPR001173">
    <property type="entry name" value="Glyco_trans_2-like"/>
</dbReference>